<accession>A0A2P2KAQ0</accession>
<reference evidence="1" key="1">
    <citation type="submission" date="2018-02" db="EMBL/GenBank/DDBJ databases">
        <title>Rhizophora mucronata_Transcriptome.</title>
        <authorList>
            <person name="Meera S.P."/>
            <person name="Sreeshan A."/>
            <person name="Augustine A."/>
        </authorList>
    </citation>
    <scope>NUCLEOTIDE SEQUENCE</scope>
    <source>
        <tissue evidence="1">Leaf</tissue>
    </source>
</reference>
<organism evidence="1">
    <name type="scientific">Rhizophora mucronata</name>
    <name type="common">Asiatic mangrove</name>
    <dbReference type="NCBI Taxonomy" id="61149"/>
    <lineage>
        <taxon>Eukaryota</taxon>
        <taxon>Viridiplantae</taxon>
        <taxon>Streptophyta</taxon>
        <taxon>Embryophyta</taxon>
        <taxon>Tracheophyta</taxon>
        <taxon>Spermatophyta</taxon>
        <taxon>Magnoliopsida</taxon>
        <taxon>eudicotyledons</taxon>
        <taxon>Gunneridae</taxon>
        <taxon>Pentapetalae</taxon>
        <taxon>rosids</taxon>
        <taxon>fabids</taxon>
        <taxon>Malpighiales</taxon>
        <taxon>Rhizophoraceae</taxon>
        <taxon>Rhizophora</taxon>
    </lineage>
</organism>
<sequence length="64" mass="6966">MLESEAKVGANLLLASPSCWIEHFACAFCTSCQITKLINGPTVIPRRQSTKAGFNPGRLHIHLS</sequence>
<name>A0A2P2KAQ0_RHIMU</name>
<dbReference type="AlphaFoldDB" id="A0A2P2KAQ0"/>
<protein>
    <submittedName>
        <fullName evidence="1">Copper chaperone for superoxide dismutase</fullName>
    </submittedName>
</protein>
<evidence type="ECO:0000313" key="1">
    <source>
        <dbReference type="EMBL" id="MBX02813.1"/>
    </source>
</evidence>
<dbReference type="EMBL" id="GGEC01022329">
    <property type="protein sequence ID" value="MBX02813.1"/>
    <property type="molecule type" value="Transcribed_RNA"/>
</dbReference>
<proteinExistence type="predicted"/>